<organism evidence="1 2">
    <name type="scientific">Pseudomonas moraviensis</name>
    <dbReference type="NCBI Taxonomy" id="321662"/>
    <lineage>
        <taxon>Bacteria</taxon>
        <taxon>Pseudomonadati</taxon>
        <taxon>Pseudomonadota</taxon>
        <taxon>Gammaproteobacteria</taxon>
        <taxon>Pseudomonadales</taxon>
        <taxon>Pseudomonadaceae</taxon>
        <taxon>Pseudomonas</taxon>
    </lineage>
</organism>
<accession>A0A7Z0ATZ3</accession>
<dbReference type="EMBL" id="JACCAT010000001">
    <property type="protein sequence ID" value="NYH09694.1"/>
    <property type="molecule type" value="Genomic_DNA"/>
</dbReference>
<sequence length="207" mass="23943">MNSKAQFIYDDAQQPLYAILPFAEYKRLLGEDQLAPQKPSLLSEDGLSIRLPNGGPGAAIDLPRFVDYWARSGLLSMPINQRAKRFDQFEQTELFSLEPFIRGCFLSKDSSYKNTMQVTTEVIGALVETGMFKEVRFDQAQLNEGQRFDRDKALVKEEDLHKYSRTVKCLEIVESEALKFLKAHPHKGQCINRYWFLDEYYKPAFLK</sequence>
<evidence type="ECO:0000313" key="2">
    <source>
        <dbReference type="Proteomes" id="UP000553035"/>
    </source>
</evidence>
<dbReference type="RefSeq" id="WP_179693604.1">
    <property type="nucleotide sequence ID" value="NZ_JACCAT010000001.1"/>
</dbReference>
<gene>
    <name evidence="1" type="ORF">GGI52_002737</name>
</gene>
<dbReference type="Proteomes" id="UP000553035">
    <property type="component" value="Unassembled WGS sequence"/>
</dbReference>
<name>A0A7Z0ATZ3_9PSED</name>
<dbReference type="AlphaFoldDB" id="A0A7Z0ATZ3"/>
<reference evidence="1 2" key="1">
    <citation type="submission" date="2020-07" db="EMBL/GenBank/DDBJ databases">
        <title>Exploring microbial biodiversity for novel pathways involved in the catabolism of aromatic compounds derived from lignin.</title>
        <authorList>
            <person name="Elkins J."/>
        </authorList>
    </citation>
    <scope>NUCLEOTIDE SEQUENCE [LARGE SCALE GENOMIC DNA]</scope>
    <source>
        <strain evidence="1 2">VanB</strain>
    </source>
</reference>
<protein>
    <submittedName>
        <fullName evidence="1">Uncharacterized protein</fullName>
    </submittedName>
</protein>
<proteinExistence type="predicted"/>
<comment type="caution">
    <text evidence="1">The sequence shown here is derived from an EMBL/GenBank/DDBJ whole genome shotgun (WGS) entry which is preliminary data.</text>
</comment>
<evidence type="ECO:0000313" key="1">
    <source>
        <dbReference type="EMBL" id="NYH09694.1"/>
    </source>
</evidence>